<dbReference type="Gene3D" id="1.10.3210.10">
    <property type="entry name" value="Hypothetical protein af1432"/>
    <property type="match status" value="1"/>
</dbReference>
<dbReference type="eggNOG" id="COG1418">
    <property type="taxonomic scope" value="Bacteria"/>
</dbReference>
<sequence length="179" mass="20720">MIPIDIIKKYYEEKSELYDILVTHSLSVTNKALEIIQIHSEWKIDKAFILEASLLHDIGIYLTNAPAIQCFGNFPYICHGYLGSKILQKENLHRHALVCERHTGTGLTKEDIIRNNIPLHHKNSLPETLEEKLICFADKFYSKTQLCRIKTIDQIKKSLSKHGRDSVLRFEDMLKLFLG</sequence>
<dbReference type="Pfam" id="PF01966">
    <property type="entry name" value="HD"/>
    <property type="match status" value="1"/>
</dbReference>
<dbReference type="PANTHER" id="PTHR35795">
    <property type="entry name" value="SLR1885 PROTEIN"/>
    <property type="match status" value="1"/>
</dbReference>
<dbReference type="CDD" id="cd00077">
    <property type="entry name" value="HDc"/>
    <property type="match status" value="1"/>
</dbReference>
<keyword evidence="3" id="KW-1185">Reference proteome</keyword>
<dbReference type="AlphaFoldDB" id="B6YQ13"/>
<protein>
    <recommendedName>
        <fullName evidence="1">HD domain-containing protein</fullName>
    </recommendedName>
</protein>
<dbReference type="KEGG" id="aps:CFPG_022"/>
<gene>
    <name evidence="2" type="ordered locus">CFPG_022</name>
</gene>
<dbReference type="InterPro" id="IPR003607">
    <property type="entry name" value="HD/PDEase_dom"/>
</dbReference>
<evidence type="ECO:0000313" key="3">
    <source>
        <dbReference type="Proteomes" id="UP000000723"/>
    </source>
</evidence>
<dbReference type="OrthoDB" id="1722553at2"/>
<dbReference type="HOGENOM" id="CLU_073842_0_1_10"/>
<dbReference type="InterPro" id="IPR051094">
    <property type="entry name" value="Diverse_Catalytic_Enzymes"/>
</dbReference>
<dbReference type="SUPFAM" id="SSF109604">
    <property type="entry name" value="HD-domain/PDEase-like"/>
    <property type="match status" value="1"/>
</dbReference>
<dbReference type="PANTHER" id="PTHR35795:SF1">
    <property type="entry name" value="BIS(5'-NUCLEOSYL)-TETRAPHOSPHATASE, SYMMETRICAL"/>
    <property type="match status" value="1"/>
</dbReference>
<dbReference type="RefSeq" id="WP_012573046.1">
    <property type="nucleotide sequence ID" value="NC_011565.1"/>
</dbReference>
<proteinExistence type="predicted"/>
<evidence type="ECO:0000313" key="2">
    <source>
        <dbReference type="EMBL" id="BAG83285.1"/>
    </source>
</evidence>
<dbReference type="InterPro" id="IPR006674">
    <property type="entry name" value="HD_domain"/>
</dbReference>
<organism evidence="2 3">
    <name type="scientific">Azobacteroides pseudotrichonymphae genomovar. CFP2</name>
    <dbReference type="NCBI Taxonomy" id="511995"/>
    <lineage>
        <taxon>Bacteria</taxon>
        <taxon>Pseudomonadati</taxon>
        <taxon>Bacteroidota</taxon>
        <taxon>Bacteroidia</taxon>
        <taxon>Bacteroidales</taxon>
        <taxon>Candidatus Azobacteroides</taxon>
    </lineage>
</organism>
<dbReference type="EMBL" id="AP010656">
    <property type="protein sequence ID" value="BAG83285.1"/>
    <property type="molecule type" value="Genomic_DNA"/>
</dbReference>
<accession>B6YQ13</accession>
<evidence type="ECO:0000259" key="1">
    <source>
        <dbReference type="Pfam" id="PF01966"/>
    </source>
</evidence>
<dbReference type="Proteomes" id="UP000000723">
    <property type="component" value="Chromosome"/>
</dbReference>
<reference evidence="3" key="1">
    <citation type="journal article" date="2008" name="Science">
        <title>Genome of an endosymbiont coupling N2 fixation to cellulolysis within RT protist cells in termite gut.</title>
        <authorList>
            <person name="Hongoh Y."/>
            <person name="Sharma V.K."/>
            <person name="Prakash T."/>
            <person name="Noda S."/>
            <person name="Toh H."/>
            <person name="Taylor T.D."/>
            <person name="Kudo T."/>
            <person name="Sakaki Y."/>
            <person name="Toyoda A."/>
            <person name="Hattori M."/>
            <person name="Ohkuma M."/>
        </authorList>
    </citation>
    <scope>NUCLEOTIDE SEQUENCE [LARGE SCALE GENOMIC DNA]</scope>
</reference>
<name>B6YQ13_AZOPC</name>
<feature type="domain" description="HD" evidence="1">
    <location>
        <begin position="22"/>
        <end position="140"/>
    </location>
</feature>
<dbReference type="STRING" id="511995.CFPG_022"/>